<feature type="compositionally biased region" description="Polar residues" evidence="1">
    <location>
        <begin position="216"/>
        <end position="230"/>
    </location>
</feature>
<dbReference type="AlphaFoldDB" id="A0AAN7B926"/>
<dbReference type="Proteomes" id="UP001301769">
    <property type="component" value="Unassembled WGS sequence"/>
</dbReference>
<accession>A0AAN7B926</accession>
<evidence type="ECO:0000256" key="1">
    <source>
        <dbReference type="SAM" id="MobiDB-lite"/>
    </source>
</evidence>
<organism evidence="2 3">
    <name type="scientific">Rhypophila decipiens</name>
    <dbReference type="NCBI Taxonomy" id="261697"/>
    <lineage>
        <taxon>Eukaryota</taxon>
        <taxon>Fungi</taxon>
        <taxon>Dikarya</taxon>
        <taxon>Ascomycota</taxon>
        <taxon>Pezizomycotina</taxon>
        <taxon>Sordariomycetes</taxon>
        <taxon>Sordariomycetidae</taxon>
        <taxon>Sordariales</taxon>
        <taxon>Naviculisporaceae</taxon>
        <taxon>Rhypophila</taxon>
    </lineage>
</organism>
<comment type="caution">
    <text evidence="2">The sequence shown here is derived from an EMBL/GenBank/DDBJ whole genome shotgun (WGS) entry which is preliminary data.</text>
</comment>
<evidence type="ECO:0000313" key="2">
    <source>
        <dbReference type="EMBL" id="KAK4212560.1"/>
    </source>
</evidence>
<reference evidence="2" key="1">
    <citation type="journal article" date="2023" name="Mol. Phylogenet. Evol.">
        <title>Genome-scale phylogeny and comparative genomics of the fungal order Sordariales.</title>
        <authorList>
            <person name="Hensen N."/>
            <person name="Bonometti L."/>
            <person name="Westerberg I."/>
            <person name="Brannstrom I.O."/>
            <person name="Guillou S."/>
            <person name="Cros-Aarteil S."/>
            <person name="Calhoun S."/>
            <person name="Haridas S."/>
            <person name="Kuo A."/>
            <person name="Mondo S."/>
            <person name="Pangilinan J."/>
            <person name="Riley R."/>
            <person name="LaButti K."/>
            <person name="Andreopoulos B."/>
            <person name="Lipzen A."/>
            <person name="Chen C."/>
            <person name="Yan M."/>
            <person name="Daum C."/>
            <person name="Ng V."/>
            <person name="Clum A."/>
            <person name="Steindorff A."/>
            <person name="Ohm R.A."/>
            <person name="Martin F."/>
            <person name="Silar P."/>
            <person name="Natvig D.O."/>
            <person name="Lalanne C."/>
            <person name="Gautier V."/>
            <person name="Ament-Velasquez S.L."/>
            <person name="Kruys A."/>
            <person name="Hutchinson M.I."/>
            <person name="Powell A.J."/>
            <person name="Barry K."/>
            <person name="Miller A.N."/>
            <person name="Grigoriev I.V."/>
            <person name="Debuchy R."/>
            <person name="Gladieux P."/>
            <person name="Hiltunen Thoren M."/>
            <person name="Johannesson H."/>
        </authorList>
    </citation>
    <scope>NUCLEOTIDE SEQUENCE</scope>
    <source>
        <strain evidence="2">PSN293</strain>
    </source>
</reference>
<gene>
    <name evidence="2" type="ORF">QBC37DRAFT_374968</name>
</gene>
<dbReference type="InterPro" id="IPR035979">
    <property type="entry name" value="RBD_domain_sf"/>
</dbReference>
<reference evidence="2" key="2">
    <citation type="submission" date="2023-05" db="EMBL/GenBank/DDBJ databases">
        <authorList>
            <consortium name="Lawrence Berkeley National Laboratory"/>
            <person name="Steindorff A."/>
            <person name="Hensen N."/>
            <person name="Bonometti L."/>
            <person name="Westerberg I."/>
            <person name="Brannstrom I.O."/>
            <person name="Guillou S."/>
            <person name="Cros-Aarteil S."/>
            <person name="Calhoun S."/>
            <person name="Haridas S."/>
            <person name="Kuo A."/>
            <person name="Mondo S."/>
            <person name="Pangilinan J."/>
            <person name="Riley R."/>
            <person name="Labutti K."/>
            <person name="Andreopoulos B."/>
            <person name="Lipzen A."/>
            <person name="Chen C."/>
            <person name="Yanf M."/>
            <person name="Daum C."/>
            <person name="Ng V."/>
            <person name="Clum A."/>
            <person name="Ohm R."/>
            <person name="Martin F."/>
            <person name="Silar P."/>
            <person name="Natvig D."/>
            <person name="Lalanne C."/>
            <person name="Gautier V."/>
            <person name="Ament-Velasquez S.L."/>
            <person name="Kruys A."/>
            <person name="Hutchinson M.I."/>
            <person name="Powell A.J."/>
            <person name="Barry K."/>
            <person name="Miller A.N."/>
            <person name="Grigoriev I.V."/>
            <person name="Debuchy R."/>
            <person name="Gladieux P."/>
            <person name="Thoren M.H."/>
            <person name="Johannesson H."/>
        </authorList>
    </citation>
    <scope>NUCLEOTIDE SEQUENCE</scope>
    <source>
        <strain evidence="2">PSN293</strain>
    </source>
</reference>
<feature type="region of interest" description="Disordered" evidence="1">
    <location>
        <begin position="207"/>
        <end position="230"/>
    </location>
</feature>
<sequence>MALRLSRVLIISHLPKGINTGILLDALAVGSPFGDKVLSAETGTPCFGGSDHRAAMIEMWTHDSANAIFNFIRGGHLKIDGLVARCDFGHPRENSPNSTLEAFKTKSRVLVIKGDPKKVNHERLKDYIRKDPLRGIWFDDQSMEEFTRGSSQTVVWHLAGVGGALNARKLLDYQVKAGNLQSVGYGADCLAVGTETAFQRNVETEGKEVNAECDPSGSSQAQVASQTDEA</sequence>
<keyword evidence="3" id="KW-1185">Reference proteome</keyword>
<dbReference type="SUPFAM" id="SSF54928">
    <property type="entry name" value="RNA-binding domain, RBD"/>
    <property type="match status" value="1"/>
</dbReference>
<protein>
    <submittedName>
        <fullName evidence="2">Uncharacterized protein</fullName>
    </submittedName>
</protein>
<name>A0AAN7B926_9PEZI</name>
<proteinExistence type="predicted"/>
<evidence type="ECO:0000313" key="3">
    <source>
        <dbReference type="Proteomes" id="UP001301769"/>
    </source>
</evidence>
<dbReference type="EMBL" id="MU858125">
    <property type="protein sequence ID" value="KAK4212560.1"/>
    <property type="molecule type" value="Genomic_DNA"/>
</dbReference>
<dbReference type="GO" id="GO:0003676">
    <property type="term" value="F:nucleic acid binding"/>
    <property type="evidence" value="ECO:0007669"/>
    <property type="project" value="InterPro"/>
</dbReference>